<feature type="binding site" evidence="7">
    <location>
        <position position="148"/>
    </location>
    <ligand>
        <name>Zn(2+)</name>
        <dbReference type="ChEBI" id="CHEBI:29105"/>
    </ligand>
</feature>
<keyword evidence="4" id="KW-0805">Transcription regulation</keyword>
<dbReference type="AlphaFoldDB" id="Q2SLC3"/>
<protein>
    <submittedName>
        <fullName evidence="8">Fe2+/Zn2+ uptake regulation protein</fullName>
    </submittedName>
</protein>
<organism evidence="8 9">
    <name type="scientific">Hahella chejuensis (strain KCTC 2396)</name>
    <dbReference type="NCBI Taxonomy" id="349521"/>
    <lineage>
        <taxon>Bacteria</taxon>
        <taxon>Pseudomonadati</taxon>
        <taxon>Pseudomonadota</taxon>
        <taxon>Gammaproteobacteria</taxon>
        <taxon>Oceanospirillales</taxon>
        <taxon>Hahellaceae</taxon>
        <taxon>Hahella</taxon>
    </lineage>
</organism>
<dbReference type="Pfam" id="PF01475">
    <property type="entry name" value="FUR"/>
    <property type="match status" value="1"/>
</dbReference>
<evidence type="ECO:0000256" key="3">
    <source>
        <dbReference type="ARBA" id="ARBA00022833"/>
    </source>
</evidence>
<gene>
    <name evidence="8" type="ordered locus">HCH_01703</name>
</gene>
<keyword evidence="9" id="KW-1185">Reference proteome</keyword>
<feature type="binding site" evidence="7">
    <location>
        <position position="104"/>
    </location>
    <ligand>
        <name>Zn(2+)</name>
        <dbReference type="ChEBI" id="CHEBI:29105"/>
    </ligand>
</feature>
<dbReference type="GO" id="GO:0000976">
    <property type="term" value="F:transcription cis-regulatory region binding"/>
    <property type="evidence" value="ECO:0007669"/>
    <property type="project" value="TreeGrafter"/>
</dbReference>
<keyword evidence="5" id="KW-0238">DNA-binding</keyword>
<dbReference type="OrthoDB" id="9801127at2"/>
<dbReference type="PANTHER" id="PTHR33202:SF6">
    <property type="entry name" value="ZINC UPTAKE REGULATION PROTEIN"/>
    <property type="match status" value="1"/>
</dbReference>
<evidence type="ECO:0000256" key="2">
    <source>
        <dbReference type="ARBA" id="ARBA00022491"/>
    </source>
</evidence>
<dbReference type="GO" id="GO:0005829">
    <property type="term" value="C:cytosol"/>
    <property type="evidence" value="ECO:0007669"/>
    <property type="project" value="TreeGrafter"/>
</dbReference>
<dbReference type="GO" id="GO:1900376">
    <property type="term" value="P:regulation of secondary metabolite biosynthetic process"/>
    <property type="evidence" value="ECO:0007669"/>
    <property type="project" value="TreeGrafter"/>
</dbReference>
<dbReference type="HOGENOM" id="CLU_096072_2_1_6"/>
<keyword evidence="3 7" id="KW-0862">Zinc</keyword>
<dbReference type="RefSeq" id="WP_011395623.1">
    <property type="nucleotide sequence ID" value="NC_007645.1"/>
</dbReference>
<keyword evidence="2" id="KW-0678">Repressor</keyword>
<evidence type="ECO:0000256" key="7">
    <source>
        <dbReference type="PIRSR" id="PIRSR602481-1"/>
    </source>
</evidence>
<keyword evidence="6" id="KW-0804">Transcription</keyword>
<dbReference type="InterPro" id="IPR036390">
    <property type="entry name" value="WH_DNA-bd_sf"/>
</dbReference>
<dbReference type="Gene3D" id="3.30.1490.190">
    <property type="match status" value="1"/>
</dbReference>
<dbReference type="Proteomes" id="UP000000238">
    <property type="component" value="Chromosome"/>
</dbReference>
<dbReference type="SUPFAM" id="SSF46785">
    <property type="entry name" value="Winged helix' DNA-binding domain"/>
    <property type="match status" value="1"/>
</dbReference>
<dbReference type="InterPro" id="IPR043135">
    <property type="entry name" value="Fur_C"/>
</dbReference>
<evidence type="ECO:0000313" key="9">
    <source>
        <dbReference type="Proteomes" id="UP000000238"/>
    </source>
</evidence>
<keyword evidence="7" id="KW-0479">Metal-binding</keyword>
<dbReference type="Gene3D" id="1.10.10.10">
    <property type="entry name" value="Winged helix-like DNA-binding domain superfamily/Winged helix DNA-binding domain"/>
    <property type="match status" value="1"/>
</dbReference>
<accession>Q2SLC3</accession>
<evidence type="ECO:0000313" key="8">
    <source>
        <dbReference type="EMBL" id="ABC28551.1"/>
    </source>
</evidence>
<feature type="binding site" evidence="7">
    <location>
        <position position="107"/>
    </location>
    <ligand>
        <name>Zn(2+)</name>
        <dbReference type="ChEBI" id="CHEBI:29105"/>
    </ligand>
</feature>
<dbReference type="InterPro" id="IPR002481">
    <property type="entry name" value="FUR"/>
</dbReference>
<dbReference type="STRING" id="349521.HCH_01703"/>
<dbReference type="GO" id="GO:0008270">
    <property type="term" value="F:zinc ion binding"/>
    <property type="evidence" value="ECO:0007669"/>
    <property type="project" value="TreeGrafter"/>
</dbReference>
<comment type="cofactor">
    <cofactor evidence="7">
        <name>Zn(2+)</name>
        <dbReference type="ChEBI" id="CHEBI:29105"/>
    </cofactor>
    <text evidence="7">Binds 1 zinc ion per subunit.</text>
</comment>
<dbReference type="GO" id="GO:0045892">
    <property type="term" value="P:negative regulation of DNA-templated transcription"/>
    <property type="evidence" value="ECO:0007669"/>
    <property type="project" value="TreeGrafter"/>
</dbReference>
<evidence type="ECO:0000256" key="1">
    <source>
        <dbReference type="ARBA" id="ARBA00007957"/>
    </source>
</evidence>
<name>Q2SLC3_HAHCH</name>
<sequence length="153" mass="17140">MNHVDSIIHKAELQCKAHGARLTVKRKQVLAGLIQSKKALSAYELINFCKERYGEVIPAMSVYRILEFLKEENLVHKLNLANKYVVCAHISCDHAHATPQFLICQKCSKVKEISVKLATITELQQSVQEAGFKLTSPQLEMNCLCDDCLAQAA</sequence>
<feature type="binding site" evidence="7">
    <location>
        <position position="145"/>
    </location>
    <ligand>
        <name>Zn(2+)</name>
        <dbReference type="ChEBI" id="CHEBI:29105"/>
    </ligand>
</feature>
<reference evidence="8 9" key="1">
    <citation type="journal article" date="2005" name="Nucleic Acids Res.">
        <title>Genomic blueprint of Hahella chejuensis, a marine microbe producing an algicidal agent.</title>
        <authorList>
            <person name="Jeong H."/>
            <person name="Yim J.H."/>
            <person name="Lee C."/>
            <person name="Choi S.-H."/>
            <person name="Park Y.K."/>
            <person name="Yoon S.H."/>
            <person name="Hur C.-G."/>
            <person name="Kang H.-Y."/>
            <person name="Kim D."/>
            <person name="Lee H.H."/>
            <person name="Park K.H."/>
            <person name="Park S.-H."/>
            <person name="Park H.-S."/>
            <person name="Lee H.K."/>
            <person name="Oh T.K."/>
            <person name="Kim J.F."/>
        </authorList>
    </citation>
    <scope>NUCLEOTIDE SEQUENCE [LARGE SCALE GENOMIC DNA]</scope>
    <source>
        <strain evidence="8 9">KCTC 2396</strain>
    </source>
</reference>
<evidence type="ECO:0000256" key="4">
    <source>
        <dbReference type="ARBA" id="ARBA00023015"/>
    </source>
</evidence>
<proteinExistence type="inferred from homology"/>
<dbReference type="PANTHER" id="PTHR33202">
    <property type="entry name" value="ZINC UPTAKE REGULATION PROTEIN"/>
    <property type="match status" value="1"/>
</dbReference>
<dbReference type="KEGG" id="hch:HCH_01703"/>
<dbReference type="GO" id="GO:0003700">
    <property type="term" value="F:DNA-binding transcription factor activity"/>
    <property type="evidence" value="ECO:0007669"/>
    <property type="project" value="InterPro"/>
</dbReference>
<dbReference type="eggNOG" id="COG0735">
    <property type="taxonomic scope" value="Bacteria"/>
</dbReference>
<dbReference type="EMBL" id="CP000155">
    <property type="protein sequence ID" value="ABC28551.1"/>
    <property type="molecule type" value="Genomic_DNA"/>
</dbReference>
<dbReference type="InterPro" id="IPR036388">
    <property type="entry name" value="WH-like_DNA-bd_sf"/>
</dbReference>
<evidence type="ECO:0000256" key="6">
    <source>
        <dbReference type="ARBA" id="ARBA00023163"/>
    </source>
</evidence>
<evidence type="ECO:0000256" key="5">
    <source>
        <dbReference type="ARBA" id="ARBA00023125"/>
    </source>
</evidence>
<comment type="similarity">
    <text evidence="1">Belongs to the Fur family.</text>
</comment>